<keyword evidence="6 9" id="KW-0472">Membrane</keyword>
<dbReference type="Pfam" id="PF24576">
    <property type="entry name" value="IR75A_N"/>
    <property type="match status" value="1"/>
</dbReference>
<feature type="domain" description="Ionotropic glutamate receptor C-terminal" evidence="10">
    <location>
        <begin position="284"/>
        <end position="477"/>
    </location>
</feature>
<reference evidence="12" key="1">
    <citation type="journal article" date="2023" name="IScience">
        <title>Live-bearing cockroach genome reveals convergent evolutionary mechanisms linked to viviparity in insects and beyond.</title>
        <authorList>
            <person name="Fouks B."/>
            <person name="Harrison M.C."/>
            <person name="Mikhailova A.A."/>
            <person name="Marchal E."/>
            <person name="English S."/>
            <person name="Carruthers M."/>
            <person name="Jennings E.C."/>
            <person name="Chiamaka E.L."/>
            <person name="Frigard R.A."/>
            <person name="Pippel M."/>
            <person name="Attardo G.M."/>
            <person name="Benoit J.B."/>
            <person name="Bornberg-Bauer E."/>
            <person name="Tobe S.S."/>
        </authorList>
    </citation>
    <scope>NUCLEOTIDE SEQUENCE</scope>
    <source>
        <strain evidence="12">Stay&amp;Tobe</strain>
    </source>
</reference>
<dbReference type="Pfam" id="PF00060">
    <property type="entry name" value="Lig_chan"/>
    <property type="match status" value="1"/>
</dbReference>
<evidence type="ECO:0000313" key="12">
    <source>
        <dbReference type="EMBL" id="KAJ9573976.1"/>
    </source>
</evidence>
<dbReference type="GO" id="GO:0050906">
    <property type="term" value="P:detection of stimulus involved in sensory perception"/>
    <property type="evidence" value="ECO:0007669"/>
    <property type="project" value="UniProtKB-ARBA"/>
</dbReference>
<evidence type="ECO:0000259" key="10">
    <source>
        <dbReference type="Pfam" id="PF00060"/>
    </source>
</evidence>
<dbReference type="GO" id="GO:0005886">
    <property type="term" value="C:plasma membrane"/>
    <property type="evidence" value="ECO:0007669"/>
    <property type="project" value="UniProtKB-SubCell"/>
</dbReference>
<keyword evidence="7" id="KW-0675">Receptor</keyword>
<keyword evidence="3" id="KW-1003">Cell membrane</keyword>
<dbReference type="PANTHER" id="PTHR42643">
    <property type="entry name" value="IONOTROPIC RECEPTOR 20A-RELATED"/>
    <property type="match status" value="1"/>
</dbReference>
<proteinExistence type="inferred from homology"/>
<comment type="caution">
    <text evidence="12">The sequence shown here is derived from an EMBL/GenBank/DDBJ whole genome shotgun (WGS) entry which is preliminary data.</text>
</comment>
<evidence type="ECO:0000259" key="11">
    <source>
        <dbReference type="Pfam" id="PF24576"/>
    </source>
</evidence>
<keyword evidence="13" id="KW-1185">Reference proteome</keyword>
<dbReference type="Gene3D" id="1.10.287.70">
    <property type="match status" value="1"/>
</dbReference>
<feature type="transmembrane region" description="Helical" evidence="9">
    <location>
        <begin position="285"/>
        <end position="304"/>
    </location>
</feature>
<feature type="domain" description="Ionotropic receptor 75a N-terminal" evidence="11">
    <location>
        <begin position="5"/>
        <end position="157"/>
    </location>
</feature>
<accession>A0AAD7Z557</accession>
<dbReference type="InterPro" id="IPR001320">
    <property type="entry name" value="Iontro_rcpt_C"/>
</dbReference>
<reference evidence="12" key="2">
    <citation type="submission" date="2023-05" db="EMBL/GenBank/DDBJ databases">
        <authorList>
            <person name="Fouks B."/>
        </authorList>
    </citation>
    <scope>NUCLEOTIDE SEQUENCE</scope>
    <source>
        <strain evidence="12">Stay&amp;Tobe</strain>
        <tissue evidence="12">Testes</tissue>
    </source>
</reference>
<evidence type="ECO:0000256" key="9">
    <source>
        <dbReference type="SAM" id="Phobius"/>
    </source>
</evidence>
<feature type="transmembrane region" description="Helical" evidence="9">
    <location>
        <begin position="541"/>
        <end position="561"/>
    </location>
</feature>
<dbReference type="SUPFAM" id="SSF53850">
    <property type="entry name" value="Periplasmic binding protein-like II"/>
    <property type="match status" value="1"/>
</dbReference>
<evidence type="ECO:0000256" key="8">
    <source>
        <dbReference type="ARBA" id="ARBA00023180"/>
    </source>
</evidence>
<comment type="similarity">
    <text evidence="2">Belongs to the glutamate-gated ion channel (TC 1.A.10.1) family.</text>
</comment>
<dbReference type="Proteomes" id="UP001233999">
    <property type="component" value="Unassembled WGS sequence"/>
</dbReference>
<sequence length="563" mass="65803">DTFQLTKTLLRSQNYLFISTDTDKLSIRQLQAVMKRSYYKYAIFLDYDCTQTRIYLQQCSDELLFNASFHWVVWSREEHKSVPDQLNLNIDSEFTWVHPNNTSGKFVLHDLYKINASRSVNSTLAGEWSLKSGLEYTLTEYVIRRRQNMHLAVFRAGVVVNKIPWENIEEELMKPENRQKDSMATYNYEFYLFLQQMHNFTPELHLTHEFGLVVEEDTNLDGLVLMLKNNEIDFGISSLVMNRRRQLVTDYTSSATWDFRISALFRHPRVTDKLGVLLKPFEPSLWYACAVLWFLMLVALRFISFFESQYFDIIESGAISTQEGAWTWSDAIVIIFGALTQQGSTMDSEWITGRIVFLNTHILALMMNVFYAAFIVSSLLSRPRKTIKKPRHMIDSKLKFGVEDLEYLRGYFKSSNDPLVQELIRKKMSPPTTAFFPREVGLRKMLTELFVFHTETNNIYPIIEKTFPEQAKCDLTEVLVFPVDRGYMPVPWGSLYKERITYSFRKFIEGGLINHQNKRWIHPKPSCSSVEEFQPVANNTVAFAMYLQIGGIFLSLLIFAWEL</sequence>
<evidence type="ECO:0000256" key="6">
    <source>
        <dbReference type="ARBA" id="ARBA00023136"/>
    </source>
</evidence>
<evidence type="ECO:0000256" key="4">
    <source>
        <dbReference type="ARBA" id="ARBA00022692"/>
    </source>
</evidence>
<gene>
    <name evidence="12" type="ORF">L9F63_008634</name>
</gene>
<feature type="transmembrane region" description="Helical" evidence="9">
    <location>
        <begin position="325"/>
        <end position="342"/>
    </location>
</feature>
<evidence type="ECO:0000256" key="2">
    <source>
        <dbReference type="ARBA" id="ARBA00008685"/>
    </source>
</evidence>
<dbReference type="InterPro" id="IPR057074">
    <property type="entry name" value="IR75A_N"/>
</dbReference>
<feature type="transmembrane region" description="Helical" evidence="9">
    <location>
        <begin position="362"/>
        <end position="381"/>
    </location>
</feature>
<evidence type="ECO:0000256" key="1">
    <source>
        <dbReference type="ARBA" id="ARBA00004651"/>
    </source>
</evidence>
<feature type="non-terminal residue" evidence="12">
    <location>
        <position position="1"/>
    </location>
</feature>
<organism evidence="12 13">
    <name type="scientific">Diploptera punctata</name>
    <name type="common">Pacific beetle cockroach</name>
    <dbReference type="NCBI Taxonomy" id="6984"/>
    <lineage>
        <taxon>Eukaryota</taxon>
        <taxon>Metazoa</taxon>
        <taxon>Ecdysozoa</taxon>
        <taxon>Arthropoda</taxon>
        <taxon>Hexapoda</taxon>
        <taxon>Insecta</taxon>
        <taxon>Pterygota</taxon>
        <taxon>Neoptera</taxon>
        <taxon>Polyneoptera</taxon>
        <taxon>Dictyoptera</taxon>
        <taxon>Blattodea</taxon>
        <taxon>Blaberoidea</taxon>
        <taxon>Blaberidae</taxon>
        <taxon>Diplopterinae</taxon>
        <taxon>Diploptera</taxon>
    </lineage>
</organism>
<dbReference type="PANTHER" id="PTHR42643:SF33">
    <property type="entry name" value="GLUTAMATE RECEPTOR 2-LIKE PROTEIN"/>
    <property type="match status" value="1"/>
</dbReference>
<name>A0AAD7Z557_DIPPU</name>
<keyword evidence="5 9" id="KW-1133">Transmembrane helix</keyword>
<evidence type="ECO:0000256" key="3">
    <source>
        <dbReference type="ARBA" id="ARBA00022475"/>
    </source>
</evidence>
<dbReference type="EMBL" id="JASPKZ010010662">
    <property type="protein sequence ID" value="KAJ9573976.1"/>
    <property type="molecule type" value="Genomic_DNA"/>
</dbReference>
<keyword evidence="8" id="KW-0325">Glycoprotein</keyword>
<protein>
    <submittedName>
        <fullName evidence="12">Uncharacterized protein</fullName>
    </submittedName>
</protein>
<dbReference type="Gene3D" id="3.40.190.10">
    <property type="entry name" value="Periplasmic binding protein-like II"/>
    <property type="match status" value="1"/>
</dbReference>
<feature type="non-terminal residue" evidence="12">
    <location>
        <position position="563"/>
    </location>
</feature>
<keyword evidence="4 9" id="KW-0812">Transmembrane</keyword>
<dbReference type="AlphaFoldDB" id="A0AAD7Z557"/>
<evidence type="ECO:0000256" key="7">
    <source>
        <dbReference type="ARBA" id="ARBA00023170"/>
    </source>
</evidence>
<comment type="subcellular location">
    <subcellularLocation>
        <location evidence="1">Cell membrane</location>
        <topology evidence="1">Multi-pass membrane protein</topology>
    </subcellularLocation>
</comment>
<evidence type="ECO:0000256" key="5">
    <source>
        <dbReference type="ARBA" id="ARBA00022989"/>
    </source>
</evidence>
<dbReference type="InterPro" id="IPR052192">
    <property type="entry name" value="Insect_Ionotropic_Sensory_Rcpt"/>
</dbReference>
<dbReference type="GO" id="GO:0015276">
    <property type="term" value="F:ligand-gated monoatomic ion channel activity"/>
    <property type="evidence" value="ECO:0007669"/>
    <property type="project" value="InterPro"/>
</dbReference>
<evidence type="ECO:0000313" key="13">
    <source>
        <dbReference type="Proteomes" id="UP001233999"/>
    </source>
</evidence>